<dbReference type="RefSeq" id="WP_133821988.1">
    <property type="nucleotide sequence ID" value="NZ_SNZH01000034.1"/>
</dbReference>
<sequence length="523" mass="58684">MSTEDSDTYHVNIPIVGIITGTTPIVVIGPNGAGKTRVMRNISAPDRFIAAQRRTVLNPRLPNYEEEIGRKEFLTQLNNARNQPWEFTNEIDALFSTIVQQHYAELYRDDEAAREGKRPRLFVNDSPLAKLIEFWEKVFPNTRLTFKDFSPRAIKRDATQSNYAAREMSDGERSCLYLAARVFMASSGYLFVDEPELHLHKKLAVDYWNQLERMRPDIRFIYITHDLHFALSRENPTVLVVRENGFVERASVETLPNDLAEVLLGAATLTVSASRIVFYEGINGKGVASKLMKTWVNSPGSVAIAAGNCQEVLAASTSFTTLGLLTAVETVGLIDRDHGPEEFHSALKPPAFVLKFHEIESLFALPGVIRSAASVIGYDGDPWPKFLERAKKSLQTTRSKTVAERVRARTDHLLRRLFNKDQIRPTVEETMTAHQLAVGEAGWPDKILSMFLEEDAKIEDALQKSDETILIYLSGKKALSDASTELNLTFDAYCSLVIAAISSTSHQIHTQVVSQMELYLPPR</sequence>
<gene>
    <name evidence="1" type="ORF">DFR29_13411</name>
</gene>
<dbReference type="PANTHER" id="PTHR43581">
    <property type="entry name" value="ATP/GTP PHOSPHATASE"/>
    <property type="match status" value="1"/>
</dbReference>
<dbReference type="InterPro" id="IPR051396">
    <property type="entry name" value="Bact_Antivir_Def_Nuclease"/>
</dbReference>
<accession>A0A4R6YH20</accession>
<dbReference type="Gene3D" id="3.40.50.300">
    <property type="entry name" value="P-loop containing nucleotide triphosphate hydrolases"/>
    <property type="match status" value="1"/>
</dbReference>
<dbReference type="OrthoDB" id="3322489at2"/>
<evidence type="ECO:0000313" key="1">
    <source>
        <dbReference type="EMBL" id="TDR35770.1"/>
    </source>
</evidence>
<dbReference type="InterPro" id="IPR027417">
    <property type="entry name" value="P-loop_NTPase"/>
</dbReference>
<proteinExistence type="predicted"/>
<dbReference type="CDD" id="cd00267">
    <property type="entry name" value="ABC_ATPase"/>
    <property type="match status" value="1"/>
</dbReference>
<organism evidence="1 2">
    <name type="scientific">Tahibacter aquaticus</name>
    <dbReference type="NCBI Taxonomy" id="520092"/>
    <lineage>
        <taxon>Bacteria</taxon>
        <taxon>Pseudomonadati</taxon>
        <taxon>Pseudomonadota</taxon>
        <taxon>Gammaproteobacteria</taxon>
        <taxon>Lysobacterales</taxon>
        <taxon>Rhodanobacteraceae</taxon>
        <taxon>Tahibacter</taxon>
    </lineage>
</organism>
<keyword evidence="2" id="KW-1185">Reference proteome</keyword>
<dbReference type="EMBL" id="SNZH01000034">
    <property type="protein sequence ID" value="TDR35770.1"/>
    <property type="molecule type" value="Genomic_DNA"/>
</dbReference>
<protein>
    <submittedName>
        <fullName evidence="1">ABC-type cobalamin/Fe3+-siderophores transport system ATPase subunit</fullName>
    </submittedName>
</protein>
<reference evidence="1 2" key="1">
    <citation type="submission" date="2019-03" db="EMBL/GenBank/DDBJ databases">
        <title>Genomic Encyclopedia of Type Strains, Phase IV (KMG-IV): sequencing the most valuable type-strain genomes for metagenomic binning, comparative biology and taxonomic classification.</title>
        <authorList>
            <person name="Goeker M."/>
        </authorList>
    </citation>
    <scope>NUCLEOTIDE SEQUENCE [LARGE SCALE GENOMIC DNA]</scope>
    <source>
        <strain evidence="1 2">DSM 21667</strain>
    </source>
</reference>
<dbReference type="SUPFAM" id="SSF52540">
    <property type="entry name" value="P-loop containing nucleoside triphosphate hydrolases"/>
    <property type="match status" value="1"/>
</dbReference>
<dbReference type="Proteomes" id="UP000295293">
    <property type="component" value="Unassembled WGS sequence"/>
</dbReference>
<dbReference type="PANTHER" id="PTHR43581:SF2">
    <property type="entry name" value="EXCINUCLEASE ATPASE SUBUNIT"/>
    <property type="match status" value="1"/>
</dbReference>
<comment type="caution">
    <text evidence="1">The sequence shown here is derived from an EMBL/GenBank/DDBJ whole genome shotgun (WGS) entry which is preliminary data.</text>
</comment>
<dbReference type="AlphaFoldDB" id="A0A4R6YH20"/>
<evidence type="ECO:0000313" key="2">
    <source>
        <dbReference type="Proteomes" id="UP000295293"/>
    </source>
</evidence>
<name>A0A4R6YH20_9GAMM</name>